<dbReference type="Proteomes" id="UP000539957">
    <property type="component" value="Unassembled WGS sequence"/>
</dbReference>
<evidence type="ECO:0000313" key="1">
    <source>
        <dbReference type="EMBL" id="MBB4799070.1"/>
    </source>
</evidence>
<sequence>MAFETYIDAAVSAGLLEVHEGVETLDQHPLLNGAPYKAFRQSIDLDERRRAGTFFSGPEIADKLAAAIRLKVSSDAVVMDPTCGLGDLLLAYASGLPIRRTLVETLDFWGCRLAGMDTRSDLVRMTKVRLLFLARARGRFSEATNDLDGLFPLIAVGDALKDTDRLAAADAFLFNPPFGQVQSETEQPWAKGQINAAAIFLATLIAHRKPAAPIAAILPEVLRCGSRYGRFRDFVSDAGLTGPFEPMGRFDAWTDVDVFWTLLQPGVKTALWRNMQAPCADTVGDRFIVRVGTVVPHRHDEVGVTRPFLCAKTTPAWAERFEAVGRRRFDGTVFKPPFVVIRRTSSPSDRSRAVGSIIVGNQDVAVENHLIVARPKSGTLADCRALLRVLKSSATTDHLNHAIRCRHLTTVSVASLPWRASNV</sequence>
<comment type="caution">
    <text evidence="1">The sequence shown here is derived from an EMBL/GenBank/DDBJ whole genome shotgun (WGS) entry which is preliminary data.</text>
</comment>
<dbReference type="PRINTS" id="PR00507">
    <property type="entry name" value="N12N6MTFRASE"/>
</dbReference>
<proteinExistence type="predicted"/>
<dbReference type="Gene3D" id="3.40.50.150">
    <property type="entry name" value="Vaccinia Virus protein VP39"/>
    <property type="match status" value="1"/>
</dbReference>
<dbReference type="RefSeq" id="WP_184271679.1">
    <property type="nucleotide sequence ID" value="NZ_JACHKY010000005.1"/>
</dbReference>
<evidence type="ECO:0008006" key="3">
    <source>
        <dbReference type="Google" id="ProtNLM"/>
    </source>
</evidence>
<accession>A0A7W7N3Z1</accession>
<organism evidence="1 2">
    <name type="scientific">Brevundimonas bullata</name>
    <dbReference type="NCBI Taxonomy" id="13160"/>
    <lineage>
        <taxon>Bacteria</taxon>
        <taxon>Pseudomonadati</taxon>
        <taxon>Pseudomonadota</taxon>
        <taxon>Alphaproteobacteria</taxon>
        <taxon>Caulobacterales</taxon>
        <taxon>Caulobacteraceae</taxon>
        <taxon>Brevundimonas</taxon>
    </lineage>
</organism>
<gene>
    <name evidence="1" type="ORF">HNP32_002826</name>
</gene>
<keyword evidence="2" id="KW-1185">Reference proteome</keyword>
<dbReference type="InterPro" id="IPR029063">
    <property type="entry name" value="SAM-dependent_MTases_sf"/>
</dbReference>
<evidence type="ECO:0000313" key="2">
    <source>
        <dbReference type="Proteomes" id="UP000539957"/>
    </source>
</evidence>
<dbReference type="SUPFAM" id="SSF53335">
    <property type="entry name" value="S-adenosyl-L-methionine-dependent methyltransferases"/>
    <property type="match status" value="1"/>
</dbReference>
<protein>
    <recommendedName>
        <fullName evidence="3">DNA methylase adenine-specific domain-containing protein</fullName>
    </recommendedName>
</protein>
<dbReference type="EMBL" id="JACHKY010000005">
    <property type="protein sequence ID" value="MBB4799070.1"/>
    <property type="molecule type" value="Genomic_DNA"/>
</dbReference>
<dbReference type="AlphaFoldDB" id="A0A7W7N3Z1"/>
<reference evidence="1 2" key="1">
    <citation type="submission" date="2020-08" db="EMBL/GenBank/DDBJ databases">
        <title>Functional genomics of gut bacteria from endangered species of beetles.</title>
        <authorList>
            <person name="Carlos-Shanley C."/>
        </authorList>
    </citation>
    <scope>NUCLEOTIDE SEQUENCE [LARGE SCALE GENOMIC DNA]</scope>
    <source>
        <strain evidence="1 2">S00123</strain>
    </source>
</reference>
<name>A0A7W7N3Z1_9CAUL</name>